<evidence type="ECO:0000256" key="7">
    <source>
        <dbReference type="ARBA" id="ARBA00022723"/>
    </source>
</evidence>
<dbReference type="CDD" id="cd03891">
    <property type="entry name" value="M20_DapE_proteobac"/>
    <property type="match status" value="1"/>
</dbReference>
<dbReference type="EC" id="3.5.1.18" evidence="4 15"/>
<feature type="binding site" evidence="15">
    <location>
        <position position="115"/>
    </location>
    <ligand>
        <name>Zn(2+)</name>
        <dbReference type="ChEBI" id="CHEBI:29105"/>
        <label>2</label>
    </ligand>
</feature>
<keyword evidence="7 15" id="KW-0479">Metal-binding</keyword>
<accession>A0A1G4SPR8</accession>
<comment type="subunit">
    <text evidence="3 15">Homodimer.</text>
</comment>
<keyword evidence="10 15" id="KW-0220">Diaminopimelate biosynthesis</keyword>
<comment type="catalytic activity">
    <reaction evidence="14 15">
        <text>N-succinyl-(2S,6S)-2,6-diaminopimelate + H2O = (2S,6S)-2,6-diaminopimelate + succinate</text>
        <dbReference type="Rhea" id="RHEA:22608"/>
        <dbReference type="ChEBI" id="CHEBI:15377"/>
        <dbReference type="ChEBI" id="CHEBI:30031"/>
        <dbReference type="ChEBI" id="CHEBI:57609"/>
        <dbReference type="ChEBI" id="CHEBI:58087"/>
        <dbReference type="EC" id="3.5.1.18"/>
    </reaction>
</comment>
<comment type="cofactor">
    <cofactor evidence="15">
        <name>Zn(2+)</name>
        <dbReference type="ChEBI" id="CHEBI:29105"/>
    </cofactor>
    <cofactor evidence="15">
        <name>Co(2+)</name>
        <dbReference type="ChEBI" id="CHEBI:48828"/>
    </cofactor>
    <text evidence="15">Binds 2 Zn(2+) or Co(2+) ions per subunit.</text>
</comment>
<dbReference type="UniPathway" id="UPA00034">
    <property type="reaction ID" value="UER00021"/>
</dbReference>
<evidence type="ECO:0000256" key="11">
    <source>
        <dbReference type="ARBA" id="ARBA00023154"/>
    </source>
</evidence>
<dbReference type="GO" id="GO:0008270">
    <property type="term" value="F:zinc ion binding"/>
    <property type="evidence" value="ECO:0007669"/>
    <property type="project" value="UniProtKB-UniRule"/>
</dbReference>
<name>A0A1G4SPR8_9HYPH</name>
<dbReference type="Pfam" id="PF07687">
    <property type="entry name" value="M20_dimer"/>
    <property type="match status" value="1"/>
</dbReference>
<dbReference type="InterPro" id="IPR005941">
    <property type="entry name" value="DapE_proteobac"/>
</dbReference>
<dbReference type="GO" id="GO:0006526">
    <property type="term" value="P:L-arginine biosynthetic process"/>
    <property type="evidence" value="ECO:0007669"/>
    <property type="project" value="TreeGrafter"/>
</dbReference>
<feature type="binding site" evidence="15">
    <location>
        <position position="156"/>
    </location>
    <ligand>
        <name>Zn(2+)</name>
        <dbReference type="ChEBI" id="CHEBI:29105"/>
        <label>2</label>
    </ligand>
</feature>
<dbReference type="InterPro" id="IPR050072">
    <property type="entry name" value="Peptidase_M20A"/>
</dbReference>
<evidence type="ECO:0000256" key="5">
    <source>
        <dbReference type="ARBA" id="ARBA00022391"/>
    </source>
</evidence>
<dbReference type="PANTHER" id="PTHR43808">
    <property type="entry name" value="ACETYLORNITHINE DEACETYLASE"/>
    <property type="match status" value="1"/>
</dbReference>
<dbReference type="InterPro" id="IPR036264">
    <property type="entry name" value="Bact_exopeptidase_dim_dom"/>
</dbReference>
<evidence type="ECO:0000256" key="4">
    <source>
        <dbReference type="ARBA" id="ARBA00011921"/>
    </source>
</evidence>
<feature type="binding site" evidence="15">
    <location>
        <position position="115"/>
    </location>
    <ligand>
        <name>Zn(2+)</name>
        <dbReference type="ChEBI" id="CHEBI:29105"/>
        <label>1</label>
    </ligand>
</feature>
<evidence type="ECO:0000313" key="18">
    <source>
        <dbReference type="Proteomes" id="UP000198889"/>
    </source>
</evidence>
<sequence>MSATPSVVSAAPADPVDILRTLIRCPSVTPAEGGALAYLDAVLSNAGFATHRVTLTGPDTPDVENLYARFGTRGPNLCFAGHTDVVPPGDAAHWRFPPFEGAIHEGVIYGRGAVDMKGGVAAFIAAGLDFAGAHGHDPDHAELPGSISFLLTGDEEGPAINGTEKLLRWLADRDERIDHCVLGEPTSRATLGDMVKIGRRGSLSGTLTVHGRQGHVGYPHLAENPIPGMVKLLAALKAEPLDGGNAHFQASNLEIVSVDVGNPAFNVIPAEARARFNIRFNDLWTPDTLAAEIERRLRAAAGNEVRFTLAFEARSSDSFLTAPGEFVDLVVEAIAAATGRRPELSTTGGTSDARFIKDHCPVVEFGLVGTSMHAVDESTPVGEVAALTRVYAGVIARYFALFGR</sequence>
<evidence type="ECO:0000256" key="10">
    <source>
        <dbReference type="ARBA" id="ARBA00022915"/>
    </source>
</evidence>
<dbReference type="GO" id="GO:0008777">
    <property type="term" value="F:acetylornithine deacetylase activity"/>
    <property type="evidence" value="ECO:0007669"/>
    <property type="project" value="TreeGrafter"/>
</dbReference>
<dbReference type="Proteomes" id="UP000198889">
    <property type="component" value="Unassembled WGS sequence"/>
</dbReference>
<organism evidence="17 18">
    <name type="scientific">Ancylobacter rudongensis</name>
    <dbReference type="NCBI Taxonomy" id="177413"/>
    <lineage>
        <taxon>Bacteria</taxon>
        <taxon>Pseudomonadati</taxon>
        <taxon>Pseudomonadota</taxon>
        <taxon>Alphaproteobacteria</taxon>
        <taxon>Hyphomicrobiales</taxon>
        <taxon>Xanthobacteraceae</taxon>
        <taxon>Ancylobacter</taxon>
    </lineage>
</organism>
<dbReference type="GO" id="GO:0050897">
    <property type="term" value="F:cobalt ion binding"/>
    <property type="evidence" value="ECO:0007669"/>
    <property type="project" value="UniProtKB-UniRule"/>
</dbReference>
<feature type="binding site" evidence="15">
    <location>
        <position position="184"/>
    </location>
    <ligand>
        <name>Zn(2+)</name>
        <dbReference type="ChEBI" id="CHEBI:29105"/>
        <label>1</label>
    </ligand>
</feature>
<dbReference type="NCBIfam" id="TIGR01246">
    <property type="entry name" value="dapE_proteo"/>
    <property type="match status" value="1"/>
</dbReference>
<comment type="function">
    <text evidence="15">Catalyzes the hydrolysis of N-succinyl-L,L-diaminopimelic acid (SDAP), forming succinate and LL-2,6-diaminopimelate (DAP), an intermediate involved in the bacterial biosynthesis of lysine and meso-diaminopimelic acid, an essential component of bacterial cell walls.</text>
</comment>
<dbReference type="GO" id="GO:0009089">
    <property type="term" value="P:lysine biosynthetic process via diaminopimelate"/>
    <property type="evidence" value="ECO:0007669"/>
    <property type="project" value="UniProtKB-UniRule"/>
</dbReference>
<keyword evidence="9 15" id="KW-0862">Zinc</keyword>
<dbReference type="STRING" id="177413.SAMN05660859_2344"/>
<evidence type="ECO:0000313" key="17">
    <source>
        <dbReference type="EMBL" id="SCW70525.1"/>
    </source>
</evidence>
<comment type="similarity">
    <text evidence="2 15">Belongs to the peptidase M20A family. DapE subfamily.</text>
</comment>
<feature type="active site" description="Proton acceptor" evidence="15">
    <location>
        <position position="155"/>
    </location>
</feature>
<evidence type="ECO:0000256" key="8">
    <source>
        <dbReference type="ARBA" id="ARBA00022801"/>
    </source>
</evidence>
<dbReference type="Pfam" id="PF01546">
    <property type="entry name" value="Peptidase_M20"/>
    <property type="match status" value="1"/>
</dbReference>
<keyword evidence="8 15" id="KW-0378">Hydrolase</keyword>
<dbReference type="HAMAP" id="MF_01690">
    <property type="entry name" value="DapE"/>
    <property type="match status" value="1"/>
</dbReference>
<evidence type="ECO:0000259" key="16">
    <source>
        <dbReference type="Pfam" id="PF07687"/>
    </source>
</evidence>
<keyword evidence="6 15" id="KW-0028">Amino-acid biosynthesis</keyword>
<dbReference type="Gene3D" id="3.40.630.10">
    <property type="entry name" value="Zn peptidases"/>
    <property type="match status" value="2"/>
</dbReference>
<dbReference type="InterPro" id="IPR002933">
    <property type="entry name" value="Peptidase_M20"/>
</dbReference>
<dbReference type="GO" id="GO:0009014">
    <property type="term" value="F:succinyl-diaminopimelate desuccinylase activity"/>
    <property type="evidence" value="ECO:0007669"/>
    <property type="project" value="UniProtKB-UniRule"/>
</dbReference>
<feature type="binding site" evidence="15">
    <location>
        <position position="373"/>
    </location>
    <ligand>
        <name>Zn(2+)</name>
        <dbReference type="ChEBI" id="CHEBI:29105"/>
        <label>2</label>
    </ligand>
</feature>
<dbReference type="InterPro" id="IPR011650">
    <property type="entry name" value="Peptidase_M20_dimer"/>
</dbReference>
<protein>
    <recommendedName>
        <fullName evidence="5 15">Succinyl-diaminopimelate desuccinylase</fullName>
        <shortName evidence="15">SDAP desuccinylase</shortName>
        <ecNumber evidence="4 15">3.5.1.18</ecNumber>
    </recommendedName>
    <alternativeName>
        <fullName evidence="13 15">N-succinyl-LL-2,6-diaminoheptanedioate amidohydrolase</fullName>
    </alternativeName>
</protein>
<evidence type="ECO:0000256" key="1">
    <source>
        <dbReference type="ARBA" id="ARBA00005130"/>
    </source>
</evidence>
<evidence type="ECO:0000256" key="2">
    <source>
        <dbReference type="ARBA" id="ARBA00006746"/>
    </source>
</evidence>
<reference evidence="18" key="1">
    <citation type="submission" date="2016-10" db="EMBL/GenBank/DDBJ databases">
        <authorList>
            <person name="Varghese N."/>
            <person name="Submissions S."/>
        </authorList>
    </citation>
    <scope>NUCLEOTIDE SEQUENCE [LARGE SCALE GENOMIC DNA]</scope>
    <source>
        <strain evidence="18">CGMCC 1.1761</strain>
    </source>
</reference>
<dbReference type="SUPFAM" id="SSF55031">
    <property type="entry name" value="Bacterial exopeptidase dimerisation domain"/>
    <property type="match status" value="1"/>
</dbReference>
<evidence type="ECO:0000256" key="15">
    <source>
        <dbReference type="HAMAP-Rule" id="MF_01690"/>
    </source>
</evidence>
<gene>
    <name evidence="15" type="primary">dapE</name>
    <name evidence="17" type="ORF">SAMN05660859_2344</name>
</gene>
<feature type="domain" description="Peptidase M20 dimerisation" evidence="16">
    <location>
        <begin position="197"/>
        <end position="303"/>
    </location>
</feature>
<dbReference type="RefSeq" id="WP_091439576.1">
    <property type="nucleotide sequence ID" value="NZ_FMTP01000003.1"/>
</dbReference>
<feature type="binding site" evidence="15">
    <location>
        <position position="82"/>
    </location>
    <ligand>
        <name>Zn(2+)</name>
        <dbReference type="ChEBI" id="CHEBI:29105"/>
        <label>1</label>
    </ligand>
</feature>
<evidence type="ECO:0000256" key="6">
    <source>
        <dbReference type="ARBA" id="ARBA00022605"/>
    </source>
</evidence>
<keyword evidence="18" id="KW-1185">Reference proteome</keyword>
<keyword evidence="12 15" id="KW-0170">Cobalt</keyword>
<proteinExistence type="inferred from homology"/>
<dbReference type="GO" id="GO:0019877">
    <property type="term" value="P:diaminopimelate biosynthetic process"/>
    <property type="evidence" value="ECO:0007669"/>
    <property type="project" value="UniProtKB-UniRule"/>
</dbReference>
<keyword evidence="11 15" id="KW-0457">Lysine biosynthesis</keyword>
<dbReference type="PANTHER" id="PTHR43808:SF31">
    <property type="entry name" value="N-ACETYL-L-CITRULLINE DEACETYLASE"/>
    <property type="match status" value="1"/>
</dbReference>
<comment type="pathway">
    <text evidence="1 15">Amino-acid biosynthesis; L-lysine biosynthesis via DAP pathway; LL-2,6-diaminopimelate from (S)-tetrahydrodipicolinate (succinylase route): step 3/3.</text>
</comment>
<evidence type="ECO:0000256" key="12">
    <source>
        <dbReference type="ARBA" id="ARBA00023285"/>
    </source>
</evidence>
<dbReference type="EMBL" id="FMTP01000003">
    <property type="protein sequence ID" value="SCW70525.1"/>
    <property type="molecule type" value="Genomic_DNA"/>
</dbReference>
<evidence type="ECO:0000256" key="13">
    <source>
        <dbReference type="ARBA" id="ARBA00031891"/>
    </source>
</evidence>
<evidence type="ECO:0000256" key="14">
    <source>
        <dbReference type="ARBA" id="ARBA00051301"/>
    </source>
</evidence>
<dbReference type="AlphaFoldDB" id="A0A1G4SPR8"/>
<evidence type="ECO:0000256" key="9">
    <source>
        <dbReference type="ARBA" id="ARBA00022833"/>
    </source>
</evidence>
<dbReference type="SUPFAM" id="SSF53187">
    <property type="entry name" value="Zn-dependent exopeptidases"/>
    <property type="match status" value="1"/>
</dbReference>
<dbReference type="NCBIfam" id="NF009557">
    <property type="entry name" value="PRK13009.1"/>
    <property type="match status" value="1"/>
</dbReference>
<evidence type="ECO:0000256" key="3">
    <source>
        <dbReference type="ARBA" id="ARBA00011738"/>
    </source>
</evidence>
<feature type="active site" evidence="15">
    <location>
        <position position="84"/>
    </location>
</feature>